<sequence length="180" mass="18225">MAGGTDPSAETFGPALLLRRQNNTAAVTTAIPRRAEPTATSAIAAVENVDGDPDDSVQSFPPKLKAAVAVRLPTVTGEVGAVDILGAQGGPGPFSGALPVVEAGRELDVAGRGCTVTAPTVGGYPPRKASRKKEGAAEPSTYAPVPPLKQGKYRTGAAVNDGESVRLRRREGTLTGPTGS</sequence>
<feature type="region of interest" description="Disordered" evidence="1">
    <location>
        <begin position="121"/>
        <end position="180"/>
    </location>
</feature>
<feature type="compositionally biased region" description="Basic and acidic residues" evidence="1">
    <location>
        <begin position="163"/>
        <end position="172"/>
    </location>
</feature>
<evidence type="ECO:0000256" key="1">
    <source>
        <dbReference type="SAM" id="MobiDB-lite"/>
    </source>
</evidence>
<protein>
    <submittedName>
        <fullName evidence="2">A60581bd-4622-4618-bdd2-31dcc20a2683</fullName>
    </submittedName>
</protein>
<evidence type="ECO:0000313" key="3">
    <source>
        <dbReference type="Proteomes" id="UP000289323"/>
    </source>
</evidence>
<name>A0A3S4AUL2_9PEZI</name>
<reference evidence="2 3" key="1">
    <citation type="submission" date="2018-04" db="EMBL/GenBank/DDBJ databases">
        <authorList>
            <person name="Huttner S."/>
            <person name="Dainat J."/>
        </authorList>
    </citation>
    <scope>NUCLEOTIDE SEQUENCE [LARGE SCALE GENOMIC DNA]</scope>
</reference>
<dbReference type="EMBL" id="OUUZ01000018">
    <property type="protein sequence ID" value="SPQ26421.1"/>
    <property type="molecule type" value="Genomic_DNA"/>
</dbReference>
<organism evidence="2 3">
    <name type="scientific">Thermothielavioides terrestris</name>
    <dbReference type="NCBI Taxonomy" id="2587410"/>
    <lineage>
        <taxon>Eukaryota</taxon>
        <taxon>Fungi</taxon>
        <taxon>Dikarya</taxon>
        <taxon>Ascomycota</taxon>
        <taxon>Pezizomycotina</taxon>
        <taxon>Sordariomycetes</taxon>
        <taxon>Sordariomycetidae</taxon>
        <taxon>Sordariales</taxon>
        <taxon>Chaetomiaceae</taxon>
        <taxon>Thermothielavioides</taxon>
    </lineage>
</organism>
<dbReference type="AlphaFoldDB" id="A0A3S4AUL2"/>
<accession>A0A3S4AUL2</accession>
<proteinExistence type="predicted"/>
<gene>
    <name evidence="2" type="ORF">TT172_LOCUS8840</name>
</gene>
<dbReference type="Proteomes" id="UP000289323">
    <property type="component" value="Unassembled WGS sequence"/>
</dbReference>
<evidence type="ECO:0000313" key="2">
    <source>
        <dbReference type="EMBL" id="SPQ26421.1"/>
    </source>
</evidence>